<dbReference type="Proteomes" id="UP001634413">
    <property type="component" value="Unassembled WGS sequence"/>
</dbReference>
<reference evidence="2 3" key="1">
    <citation type="journal article" date="2024" name="Anaerobe">
        <title>The identification of Finegoldia dalianensis sp. nov., isolated from the pus of a patient with skin abscess and genomic analysis of the strains belonging to Finegoldia genus.</title>
        <authorList>
            <person name="Li Y."/>
            <person name="Wang Y."/>
            <person name="Xiao D."/>
            <person name="Wang J."/>
            <person name="Jin D."/>
        </authorList>
    </citation>
    <scope>NUCLEOTIDE SEQUENCE [LARGE SCALE GENOMIC DNA]</scope>
    <source>
        <strain evidence="2 3">LY240594</strain>
    </source>
</reference>
<gene>
    <name evidence="2" type="primary">cas5e</name>
    <name evidence="2" type="ORF">ABDJ34_08220</name>
</gene>
<dbReference type="Pfam" id="PF09704">
    <property type="entry name" value="Cas_Cas5d"/>
    <property type="match status" value="1"/>
</dbReference>
<dbReference type="EMBL" id="JBDLBQ010000007">
    <property type="protein sequence ID" value="MFN2102885.1"/>
    <property type="molecule type" value="Genomic_DNA"/>
</dbReference>
<evidence type="ECO:0000313" key="2">
    <source>
        <dbReference type="EMBL" id="MFN2102885.1"/>
    </source>
</evidence>
<dbReference type="RefSeq" id="WP_412702027.1">
    <property type="nucleotide sequence ID" value="NZ_JBDLBQ010000007.1"/>
</dbReference>
<dbReference type="InterPro" id="IPR010147">
    <property type="entry name" value="CRISPR-assoc_prot_CasD"/>
</dbReference>
<protein>
    <submittedName>
        <fullName evidence="2">Type I-E CRISPR-associated protein Cas5/CasD</fullName>
    </submittedName>
</protein>
<comment type="caution">
    <text evidence="2">The sequence shown here is derived from an EMBL/GenBank/DDBJ whole genome shotgun (WGS) entry which is preliminary data.</text>
</comment>
<proteinExistence type="predicted"/>
<dbReference type="Gene3D" id="3.30.70.2660">
    <property type="match status" value="1"/>
</dbReference>
<evidence type="ECO:0000313" key="3">
    <source>
        <dbReference type="Proteomes" id="UP001634413"/>
    </source>
</evidence>
<dbReference type="InterPro" id="IPR013422">
    <property type="entry name" value="CRISPR-assoc_prot_Cas5_N"/>
</dbReference>
<dbReference type="NCBIfam" id="TIGR01868">
    <property type="entry name" value="casD_Cas5e"/>
    <property type="match status" value="1"/>
</dbReference>
<dbReference type="InterPro" id="IPR021124">
    <property type="entry name" value="CRISPR-assoc_prot_Cas5"/>
</dbReference>
<keyword evidence="1" id="KW-0051">Antiviral defense</keyword>
<dbReference type="NCBIfam" id="TIGR02593">
    <property type="entry name" value="CRISPR_cas5"/>
    <property type="match status" value="1"/>
</dbReference>
<name>A0ABW9KDY4_9FIRM</name>
<dbReference type="CDD" id="cd09693">
    <property type="entry name" value="Cas5_I"/>
    <property type="match status" value="1"/>
</dbReference>
<sequence>MSVILLKFASPLQSWGGLANYEIRNTEYYPTKSAVIGLVAAAFGYKKTDTESIKKLNSLNFSVRIDQKGSLLRDFQIAMEYNPKYMPNDPNYFVKSNLIQKYYIQDAKFLIALSSDDEKLMEDVYNALKSPAYQLFLGRKSNPINADYLIGKFDGNELEIIKDYEWLASKWYKESVKKDSIELSIFSDYIDTSSKEKLIRRDLTESFENTKRDFSSRFEYRYVTKVGE</sequence>
<evidence type="ECO:0000256" key="1">
    <source>
        <dbReference type="ARBA" id="ARBA00023118"/>
    </source>
</evidence>
<accession>A0ABW9KDY4</accession>
<organism evidence="2 3">
    <name type="scientific">Finegoldia dalianensis</name>
    <dbReference type="NCBI Taxonomy" id="3145239"/>
    <lineage>
        <taxon>Bacteria</taxon>
        <taxon>Bacillati</taxon>
        <taxon>Bacillota</taxon>
        <taxon>Tissierellia</taxon>
        <taxon>Tissierellales</taxon>
        <taxon>Peptoniphilaceae</taxon>
        <taxon>Finegoldia</taxon>
    </lineage>
</organism>
<keyword evidence="3" id="KW-1185">Reference proteome</keyword>